<accession>A0A842J6W6</accession>
<keyword evidence="6 9" id="KW-1133">Transmembrane helix</keyword>
<feature type="transmembrane region" description="Helical" evidence="9">
    <location>
        <begin position="56"/>
        <end position="71"/>
    </location>
</feature>
<feature type="transmembrane region" description="Helical" evidence="9">
    <location>
        <begin position="92"/>
        <end position="115"/>
    </location>
</feature>
<protein>
    <submittedName>
        <fullName evidence="11">TRAP transporter small permease subunit</fullName>
    </submittedName>
</protein>
<dbReference type="InterPro" id="IPR055348">
    <property type="entry name" value="DctQ"/>
</dbReference>
<dbReference type="RefSeq" id="WP_185897591.1">
    <property type="nucleotide sequence ID" value="NZ_JACLZK010000001.1"/>
</dbReference>
<sequence length="193" mass="22208">MERNLKKVERFFDKVGNVVGYVCILVMFLMIADVFFNVTARYFFKYGNVGLQELEWHFFSIIILLGMSYALKDDAHVRVDIFYEKMSVKKRALINMAGVILFILPLALLVAWLSWDYVVEAYESGEGSADPGGLPYRWVIKAFIPFSFWLLIFFSVGYFIKWLNVYLDARSNLSEAGKFDANLSKTAQQGDGK</sequence>
<keyword evidence="3" id="KW-1003">Cell membrane</keyword>
<dbReference type="GO" id="GO:0005886">
    <property type="term" value="C:plasma membrane"/>
    <property type="evidence" value="ECO:0007669"/>
    <property type="project" value="UniProtKB-SubCell"/>
</dbReference>
<organism evidence="11 12">
    <name type="scientific">Campylobacter massiliensis</name>
    <dbReference type="NCBI Taxonomy" id="2762557"/>
    <lineage>
        <taxon>Bacteria</taxon>
        <taxon>Pseudomonadati</taxon>
        <taxon>Campylobacterota</taxon>
        <taxon>Epsilonproteobacteria</taxon>
        <taxon>Campylobacterales</taxon>
        <taxon>Campylobacteraceae</taxon>
        <taxon>Campylobacter</taxon>
    </lineage>
</organism>
<dbReference type="Proteomes" id="UP000552683">
    <property type="component" value="Unassembled WGS sequence"/>
</dbReference>
<dbReference type="AlphaFoldDB" id="A0A842J6W6"/>
<evidence type="ECO:0000313" key="11">
    <source>
        <dbReference type="EMBL" id="MBC2881882.1"/>
    </source>
</evidence>
<evidence type="ECO:0000256" key="9">
    <source>
        <dbReference type="SAM" id="Phobius"/>
    </source>
</evidence>
<evidence type="ECO:0000256" key="8">
    <source>
        <dbReference type="ARBA" id="ARBA00038436"/>
    </source>
</evidence>
<comment type="caution">
    <text evidence="11">The sequence shown here is derived from an EMBL/GenBank/DDBJ whole genome shotgun (WGS) entry which is preliminary data.</text>
</comment>
<keyword evidence="12" id="KW-1185">Reference proteome</keyword>
<evidence type="ECO:0000256" key="7">
    <source>
        <dbReference type="ARBA" id="ARBA00023136"/>
    </source>
</evidence>
<feature type="transmembrane region" description="Helical" evidence="9">
    <location>
        <begin position="135"/>
        <end position="160"/>
    </location>
</feature>
<dbReference type="InterPro" id="IPR007387">
    <property type="entry name" value="TRAP_DctQ"/>
</dbReference>
<feature type="transmembrane region" description="Helical" evidence="9">
    <location>
        <begin position="21"/>
        <end position="44"/>
    </location>
</feature>
<proteinExistence type="inferred from homology"/>
<keyword evidence="7 9" id="KW-0472">Membrane</keyword>
<dbReference type="EMBL" id="JACLZK010000001">
    <property type="protein sequence ID" value="MBC2881882.1"/>
    <property type="molecule type" value="Genomic_DNA"/>
</dbReference>
<evidence type="ECO:0000256" key="5">
    <source>
        <dbReference type="ARBA" id="ARBA00022692"/>
    </source>
</evidence>
<evidence type="ECO:0000256" key="1">
    <source>
        <dbReference type="ARBA" id="ARBA00004429"/>
    </source>
</evidence>
<feature type="domain" description="Tripartite ATP-independent periplasmic transporters DctQ component" evidence="10">
    <location>
        <begin position="31"/>
        <end position="161"/>
    </location>
</feature>
<evidence type="ECO:0000259" key="10">
    <source>
        <dbReference type="Pfam" id="PF04290"/>
    </source>
</evidence>
<keyword evidence="4" id="KW-0997">Cell inner membrane</keyword>
<evidence type="ECO:0000256" key="2">
    <source>
        <dbReference type="ARBA" id="ARBA00022448"/>
    </source>
</evidence>
<evidence type="ECO:0000313" key="12">
    <source>
        <dbReference type="Proteomes" id="UP000552683"/>
    </source>
</evidence>
<comment type="similarity">
    <text evidence="8">Belongs to the TRAP transporter small permease family.</text>
</comment>
<dbReference type="Pfam" id="PF04290">
    <property type="entry name" value="DctQ"/>
    <property type="match status" value="1"/>
</dbReference>
<reference evidence="11 12" key="1">
    <citation type="submission" date="2020-08" db="EMBL/GenBank/DDBJ databases">
        <title>Complete genome and description of Campylobacter massiliensis Marseille-Q3452 sp. nov.</title>
        <authorList>
            <person name="Antezack A."/>
        </authorList>
    </citation>
    <scope>NUCLEOTIDE SEQUENCE [LARGE SCALE GENOMIC DNA]</scope>
    <source>
        <strain evidence="11 12">Marseille-Q3452</strain>
    </source>
</reference>
<name>A0A842J6W6_9BACT</name>
<evidence type="ECO:0000256" key="3">
    <source>
        <dbReference type="ARBA" id="ARBA00022475"/>
    </source>
</evidence>
<dbReference type="PANTHER" id="PTHR35011:SF4">
    <property type="entry name" value="SLL1102 PROTEIN"/>
    <property type="match status" value="1"/>
</dbReference>
<keyword evidence="5 9" id="KW-0812">Transmembrane</keyword>
<gene>
    <name evidence="11" type="ORF">H7R39_01070</name>
</gene>
<dbReference type="PANTHER" id="PTHR35011">
    <property type="entry name" value="2,3-DIKETO-L-GULONATE TRAP TRANSPORTER SMALL PERMEASE PROTEIN YIAM"/>
    <property type="match status" value="1"/>
</dbReference>
<evidence type="ECO:0000256" key="6">
    <source>
        <dbReference type="ARBA" id="ARBA00022989"/>
    </source>
</evidence>
<evidence type="ECO:0000256" key="4">
    <source>
        <dbReference type="ARBA" id="ARBA00022519"/>
    </source>
</evidence>
<keyword evidence="2" id="KW-0813">Transport</keyword>
<comment type="subcellular location">
    <subcellularLocation>
        <location evidence="1">Cell inner membrane</location>
        <topology evidence="1">Multi-pass membrane protein</topology>
    </subcellularLocation>
</comment>